<accession>A0A9D3WWA6</accession>
<dbReference type="AlphaFoldDB" id="A0A9D3WWA6"/>
<organism evidence="1 2">
    <name type="scientific">Mauremys mutica</name>
    <name type="common">yellowpond turtle</name>
    <dbReference type="NCBI Taxonomy" id="74926"/>
    <lineage>
        <taxon>Eukaryota</taxon>
        <taxon>Metazoa</taxon>
        <taxon>Chordata</taxon>
        <taxon>Craniata</taxon>
        <taxon>Vertebrata</taxon>
        <taxon>Euteleostomi</taxon>
        <taxon>Archelosauria</taxon>
        <taxon>Testudinata</taxon>
        <taxon>Testudines</taxon>
        <taxon>Cryptodira</taxon>
        <taxon>Durocryptodira</taxon>
        <taxon>Testudinoidea</taxon>
        <taxon>Geoemydidae</taxon>
        <taxon>Geoemydinae</taxon>
        <taxon>Mauremys</taxon>
    </lineage>
</organism>
<dbReference type="EMBL" id="JAHDVG010000486">
    <property type="protein sequence ID" value="KAH1168242.1"/>
    <property type="molecule type" value="Genomic_DNA"/>
</dbReference>
<protein>
    <submittedName>
        <fullName evidence="1">Uncharacterized protein</fullName>
    </submittedName>
</protein>
<keyword evidence="2" id="KW-1185">Reference proteome</keyword>
<sequence>MGSQSERVPSRPGWGSGIQTRLALCCGCIWGGEGGFSFPPSGGALEAALTPHIPLQLERVNRTPPTQQRACGELWETQHPVAWAGGTPPPVAHCLWELYKLCKGDEDCCCALFRGILQFLYYNVPCHVVGRGGTAPPRLVPLDLPIPAPWLRGLRWACRGGGDGAQNSQE</sequence>
<evidence type="ECO:0000313" key="1">
    <source>
        <dbReference type="EMBL" id="KAH1168242.1"/>
    </source>
</evidence>
<comment type="caution">
    <text evidence="1">The sequence shown here is derived from an EMBL/GenBank/DDBJ whole genome shotgun (WGS) entry which is preliminary data.</text>
</comment>
<name>A0A9D3WWA6_9SAUR</name>
<reference evidence="1" key="1">
    <citation type="submission" date="2021-09" db="EMBL/GenBank/DDBJ databases">
        <title>The genome of Mauremys mutica provides insights into the evolution of semi-aquatic lifestyle.</title>
        <authorList>
            <person name="Gong S."/>
            <person name="Gao Y."/>
        </authorList>
    </citation>
    <scope>NUCLEOTIDE SEQUENCE</scope>
    <source>
        <strain evidence="1">MM-2020</strain>
        <tissue evidence="1">Muscle</tissue>
    </source>
</reference>
<gene>
    <name evidence="1" type="ORF">KIL84_003725</name>
</gene>
<proteinExistence type="predicted"/>
<dbReference type="Proteomes" id="UP000827986">
    <property type="component" value="Unassembled WGS sequence"/>
</dbReference>
<evidence type="ECO:0000313" key="2">
    <source>
        <dbReference type="Proteomes" id="UP000827986"/>
    </source>
</evidence>